<evidence type="ECO:0000256" key="5">
    <source>
        <dbReference type="ARBA" id="ARBA00023480"/>
    </source>
</evidence>
<evidence type="ECO:0000256" key="2">
    <source>
        <dbReference type="ARBA" id="ARBA00004496"/>
    </source>
</evidence>
<sequence length="622" mass="69878">MRYEEMSEDGILPINALSIEDRKSMTFGINFRVLLYCTREWTFSLPFSCECSSKDMNFTIRCRMKEQRLAGGCQSKPHLYILEMSSRRLAAGVDEMRILPSAPNVRVKKFNEAGTSGINKNLDLICSWIMNDQNSSPKDFIAYNICDIAKCRRIIHNRYTSQRGTPRGLIKPTFALQQVNEASEDRRPSFLQAIYSRRRELGVSGNKFKFRAPGEDFRGPAQRWRTTFETRPLNSATGPPGFWQLSVWFRRASVCHFREVTPGTPAPKRRKKSSSRSGHFRIALPLPKMAASRLRPGLLRLLSTLRSANSSTARLNRGGAAWDTACLRPAVQLGAQFRPPWQCLGATVINQAAVLTGRKLVNECDGLEHPRVVNGHHSAKALLFSSTCSTTTLVTAIQNQSQATLLSIFSQEYQKHIKRTHAKHHTPEAIESYYQRYLDGVGKNGAAPVLLELANEVDYAPSLMARIILERFLQGHEQTPPSKSVINNMLRDPSQIPDGVLANQVYQASDMCGGYAGSERDREFRPQSSSTDEDQLRAKGYDKTPDFILQVPVVDIVCSAAANSLAFYGCILVFLREHKRFGPGLVIYWYGFIQELDCNRERGILLKACFPTDIVTLGHSTA</sequence>
<dbReference type="PANTHER" id="PTHR31661">
    <property type="entry name" value="SIMILAR TO CDNA SEQUENCE BC052040"/>
    <property type="match status" value="1"/>
</dbReference>
<evidence type="ECO:0000256" key="1">
    <source>
        <dbReference type="ARBA" id="ARBA00004123"/>
    </source>
</evidence>
<evidence type="ECO:0000256" key="6">
    <source>
        <dbReference type="SAM" id="MobiDB-lite"/>
    </source>
</evidence>
<accession>A0AAW0IH24</accession>
<evidence type="ECO:0000313" key="7">
    <source>
        <dbReference type="EMBL" id="KAK7813476.1"/>
    </source>
</evidence>
<evidence type="ECO:0000256" key="4">
    <source>
        <dbReference type="ARBA" id="ARBA00023242"/>
    </source>
</evidence>
<dbReference type="Proteomes" id="UP001488838">
    <property type="component" value="Unassembled WGS sequence"/>
</dbReference>
<feature type="region of interest" description="Disordered" evidence="6">
    <location>
        <begin position="516"/>
        <end position="535"/>
    </location>
</feature>
<keyword evidence="8" id="KW-1185">Reference proteome</keyword>
<proteinExistence type="predicted"/>
<dbReference type="GO" id="GO:0005634">
    <property type="term" value="C:nucleus"/>
    <property type="evidence" value="ECO:0007669"/>
    <property type="project" value="UniProtKB-SubCell"/>
</dbReference>
<dbReference type="GO" id="GO:0030218">
    <property type="term" value="P:erythrocyte differentiation"/>
    <property type="evidence" value="ECO:0007669"/>
    <property type="project" value="TreeGrafter"/>
</dbReference>
<comment type="subcellular location">
    <subcellularLocation>
        <location evidence="2">Cytoplasm</location>
    </subcellularLocation>
    <subcellularLocation>
        <location evidence="1">Nucleus</location>
    </subcellularLocation>
</comment>
<dbReference type="PANTHER" id="PTHR31661:SF1">
    <property type="entry name" value="CDAN1-INTERACTING NUCLEASE 1"/>
    <property type="match status" value="1"/>
</dbReference>
<keyword evidence="3" id="KW-0963">Cytoplasm</keyword>
<keyword evidence="4" id="KW-0539">Nucleus</keyword>
<dbReference type="Pfam" id="PF14811">
    <property type="entry name" value="TPD"/>
    <property type="match status" value="1"/>
</dbReference>
<dbReference type="EMBL" id="JBBHLL010000135">
    <property type="protein sequence ID" value="KAK7813476.1"/>
    <property type="molecule type" value="Genomic_DNA"/>
</dbReference>
<evidence type="ECO:0000256" key="3">
    <source>
        <dbReference type="ARBA" id="ARBA00022490"/>
    </source>
</evidence>
<dbReference type="InterPro" id="IPR029404">
    <property type="entry name" value="CDIN1"/>
</dbReference>
<organism evidence="7 8">
    <name type="scientific">Myodes glareolus</name>
    <name type="common">Bank vole</name>
    <name type="synonym">Clethrionomys glareolus</name>
    <dbReference type="NCBI Taxonomy" id="447135"/>
    <lineage>
        <taxon>Eukaryota</taxon>
        <taxon>Metazoa</taxon>
        <taxon>Chordata</taxon>
        <taxon>Craniata</taxon>
        <taxon>Vertebrata</taxon>
        <taxon>Euteleostomi</taxon>
        <taxon>Mammalia</taxon>
        <taxon>Eutheria</taxon>
        <taxon>Euarchontoglires</taxon>
        <taxon>Glires</taxon>
        <taxon>Rodentia</taxon>
        <taxon>Myomorpha</taxon>
        <taxon>Muroidea</taxon>
        <taxon>Cricetidae</taxon>
        <taxon>Arvicolinae</taxon>
        <taxon>Myodes</taxon>
    </lineage>
</organism>
<reference evidence="7 8" key="1">
    <citation type="journal article" date="2023" name="bioRxiv">
        <title>Conserved and derived expression patterns and positive selection on dental genes reveal complex evolutionary context of ever-growing rodent molars.</title>
        <authorList>
            <person name="Calamari Z.T."/>
            <person name="Song A."/>
            <person name="Cohen E."/>
            <person name="Akter M."/>
            <person name="Roy R.D."/>
            <person name="Hallikas O."/>
            <person name="Christensen M.M."/>
            <person name="Li P."/>
            <person name="Marangoni P."/>
            <person name="Jernvall J."/>
            <person name="Klein O.D."/>
        </authorList>
    </citation>
    <scope>NUCLEOTIDE SEQUENCE [LARGE SCALE GENOMIC DNA]</scope>
    <source>
        <strain evidence="7">V071</strain>
    </source>
</reference>
<dbReference type="GO" id="GO:0005737">
    <property type="term" value="C:cytoplasm"/>
    <property type="evidence" value="ECO:0007669"/>
    <property type="project" value="UniProtKB-SubCell"/>
</dbReference>
<protein>
    <recommendedName>
        <fullName evidence="5">CDAN1-interacting nuclease 1</fullName>
    </recommendedName>
</protein>
<gene>
    <name evidence="7" type="ORF">U0070_016994</name>
</gene>
<name>A0AAW0IH24_MYOGA</name>
<evidence type="ECO:0000313" key="8">
    <source>
        <dbReference type="Proteomes" id="UP001488838"/>
    </source>
</evidence>
<comment type="caution">
    <text evidence="7">The sequence shown here is derived from an EMBL/GenBank/DDBJ whole genome shotgun (WGS) entry which is preliminary data.</text>
</comment>
<dbReference type="AlphaFoldDB" id="A0AAW0IH24"/>